<name>A0A2B7Y8H9_POLH7</name>
<dbReference type="EMBL" id="PDNA01000065">
    <property type="protein sequence ID" value="PGH17399.1"/>
    <property type="molecule type" value="Genomic_DNA"/>
</dbReference>
<comment type="caution">
    <text evidence="2">The sequence shown here is derived from an EMBL/GenBank/DDBJ whole genome shotgun (WGS) entry which is preliminary data.</text>
</comment>
<evidence type="ECO:0000256" key="1">
    <source>
        <dbReference type="SAM" id="MobiDB-lite"/>
    </source>
</evidence>
<dbReference type="Proteomes" id="UP000224634">
    <property type="component" value="Unassembled WGS sequence"/>
</dbReference>
<proteinExistence type="predicted"/>
<feature type="compositionally biased region" description="Low complexity" evidence="1">
    <location>
        <begin position="11"/>
        <end position="22"/>
    </location>
</feature>
<protein>
    <submittedName>
        <fullName evidence="2">Uncharacterized protein</fullName>
    </submittedName>
</protein>
<accession>A0A2B7Y8H9</accession>
<evidence type="ECO:0000313" key="2">
    <source>
        <dbReference type="EMBL" id="PGH17399.1"/>
    </source>
</evidence>
<keyword evidence="3" id="KW-1185">Reference proteome</keyword>
<organism evidence="2 3">
    <name type="scientific">Polytolypa hystricis (strain UAMH7299)</name>
    <dbReference type="NCBI Taxonomy" id="1447883"/>
    <lineage>
        <taxon>Eukaryota</taxon>
        <taxon>Fungi</taxon>
        <taxon>Dikarya</taxon>
        <taxon>Ascomycota</taxon>
        <taxon>Pezizomycotina</taxon>
        <taxon>Eurotiomycetes</taxon>
        <taxon>Eurotiomycetidae</taxon>
        <taxon>Onygenales</taxon>
        <taxon>Onygenales incertae sedis</taxon>
        <taxon>Polytolypa</taxon>
    </lineage>
</organism>
<dbReference type="AlphaFoldDB" id="A0A2B7Y8H9"/>
<sequence length="111" mass="12665">MHPVVVVLEHSSAQSQPSTSQTEDLFREPAPATPPQVREAQLAAPKRRRTKSTARAGKQSLTRANHQCLPRHKKPTTSRLQWLQTLLCPPHYDKICKEKHRRSCPLLRETT</sequence>
<evidence type="ECO:0000313" key="3">
    <source>
        <dbReference type="Proteomes" id="UP000224634"/>
    </source>
</evidence>
<feature type="region of interest" description="Disordered" evidence="1">
    <location>
        <begin position="1"/>
        <end position="76"/>
    </location>
</feature>
<gene>
    <name evidence="2" type="ORF">AJ80_04855</name>
</gene>
<reference evidence="2 3" key="1">
    <citation type="submission" date="2017-10" db="EMBL/GenBank/DDBJ databases">
        <title>Comparative genomics in systemic dimorphic fungi from Ajellomycetaceae.</title>
        <authorList>
            <person name="Munoz J.F."/>
            <person name="Mcewen J.G."/>
            <person name="Clay O.K."/>
            <person name="Cuomo C.A."/>
        </authorList>
    </citation>
    <scope>NUCLEOTIDE SEQUENCE [LARGE SCALE GENOMIC DNA]</scope>
    <source>
        <strain evidence="2 3">UAMH7299</strain>
    </source>
</reference>